<evidence type="ECO:0000313" key="3">
    <source>
        <dbReference type="Proteomes" id="UP000053424"/>
    </source>
</evidence>
<proteinExistence type="predicted"/>
<name>A0A0C2YEW5_HEBCY</name>
<evidence type="ECO:0000313" key="2">
    <source>
        <dbReference type="EMBL" id="KIM39572.1"/>
    </source>
</evidence>
<keyword evidence="3" id="KW-1185">Reference proteome</keyword>
<sequence>MSVNCDHGNSRRREYQGKLNCCGSVSRIPRSTEENENWRSGIAGSDLFPSGVREALFQPQLNFARKMAREVVRRGVKQSRGCNQGFPRFPYQSSGNFPPQTTDAFHLHQNVMRRTSDIRRDEEFERKIPQFVWNITRLTLDLGNEGVDADAAHGGWSAARHNFAELVVSKGLQIQQKNQASLRIKQAHALRRQSASSHPTVSRRQHIDDVDVLGCK</sequence>
<dbReference type="HOGENOM" id="CLU_1277748_0_0_1"/>
<organism evidence="2 3">
    <name type="scientific">Hebeloma cylindrosporum</name>
    <dbReference type="NCBI Taxonomy" id="76867"/>
    <lineage>
        <taxon>Eukaryota</taxon>
        <taxon>Fungi</taxon>
        <taxon>Dikarya</taxon>
        <taxon>Basidiomycota</taxon>
        <taxon>Agaricomycotina</taxon>
        <taxon>Agaricomycetes</taxon>
        <taxon>Agaricomycetidae</taxon>
        <taxon>Agaricales</taxon>
        <taxon>Agaricineae</taxon>
        <taxon>Hymenogastraceae</taxon>
        <taxon>Hebeloma</taxon>
    </lineage>
</organism>
<feature type="region of interest" description="Disordered" evidence="1">
    <location>
        <begin position="192"/>
        <end position="216"/>
    </location>
</feature>
<reference evidence="3" key="2">
    <citation type="submission" date="2015-01" db="EMBL/GenBank/DDBJ databases">
        <title>Evolutionary Origins and Diversification of the Mycorrhizal Mutualists.</title>
        <authorList>
            <consortium name="DOE Joint Genome Institute"/>
            <consortium name="Mycorrhizal Genomics Consortium"/>
            <person name="Kohler A."/>
            <person name="Kuo A."/>
            <person name="Nagy L.G."/>
            <person name="Floudas D."/>
            <person name="Copeland A."/>
            <person name="Barry K.W."/>
            <person name="Cichocki N."/>
            <person name="Veneault-Fourrey C."/>
            <person name="LaButti K."/>
            <person name="Lindquist E.A."/>
            <person name="Lipzen A."/>
            <person name="Lundell T."/>
            <person name="Morin E."/>
            <person name="Murat C."/>
            <person name="Riley R."/>
            <person name="Ohm R."/>
            <person name="Sun H."/>
            <person name="Tunlid A."/>
            <person name="Henrissat B."/>
            <person name="Grigoriev I.V."/>
            <person name="Hibbett D.S."/>
            <person name="Martin F."/>
        </authorList>
    </citation>
    <scope>NUCLEOTIDE SEQUENCE [LARGE SCALE GENOMIC DNA]</scope>
    <source>
        <strain evidence="3">h7</strain>
    </source>
</reference>
<dbReference type="EMBL" id="KN831785">
    <property type="protein sequence ID" value="KIM39572.1"/>
    <property type="molecule type" value="Genomic_DNA"/>
</dbReference>
<reference evidence="2 3" key="1">
    <citation type="submission" date="2014-04" db="EMBL/GenBank/DDBJ databases">
        <authorList>
            <consortium name="DOE Joint Genome Institute"/>
            <person name="Kuo A."/>
            <person name="Gay G."/>
            <person name="Dore J."/>
            <person name="Kohler A."/>
            <person name="Nagy L.G."/>
            <person name="Floudas D."/>
            <person name="Copeland A."/>
            <person name="Barry K.W."/>
            <person name="Cichocki N."/>
            <person name="Veneault-Fourrey C."/>
            <person name="LaButti K."/>
            <person name="Lindquist E.A."/>
            <person name="Lipzen A."/>
            <person name="Lundell T."/>
            <person name="Morin E."/>
            <person name="Murat C."/>
            <person name="Sun H."/>
            <person name="Tunlid A."/>
            <person name="Henrissat B."/>
            <person name="Grigoriev I.V."/>
            <person name="Hibbett D.S."/>
            <person name="Martin F."/>
            <person name="Nordberg H.P."/>
            <person name="Cantor M.N."/>
            <person name="Hua S.X."/>
        </authorList>
    </citation>
    <scope>NUCLEOTIDE SEQUENCE [LARGE SCALE GENOMIC DNA]</scope>
    <source>
        <strain evidence="3">h7</strain>
    </source>
</reference>
<evidence type="ECO:0000256" key="1">
    <source>
        <dbReference type="SAM" id="MobiDB-lite"/>
    </source>
</evidence>
<protein>
    <submittedName>
        <fullName evidence="2">Uncharacterized protein</fullName>
    </submittedName>
</protein>
<dbReference type="Proteomes" id="UP000053424">
    <property type="component" value="Unassembled WGS sequence"/>
</dbReference>
<feature type="compositionally biased region" description="Polar residues" evidence="1">
    <location>
        <begin position="193"/>
        <end position="202"/>
    </location>
</feature>
<dbReference type="AlphaFoldDB" id="A0A0C2YEW5"/>
<accession>A0A0C2YEW5</accession>
<gene>
    <name evidence="2" type="ORF">M413DRAFT_12144</name>
</gene>